<dbReference type="Proteomes" id="UP000315496">
    <property type="component" value="Chromosome 3"/>
</dbReference>
<feature type="compositionally biased region" description="Basic residues" evidence="7">
    <location>
        <begin position="174"/>
        <end position="183"/>
    </location>
</feature>
<dbReference type="SMART" id="SM01390">
    <property type="entry name" value="Ribosomal_S4"/>
    <property type="match status" value="1"/>
</dbReference>
<evidence type="ECO:0000256" key="3">
    <source>
        <dbReference type="ARBA" id="ARBA00022884"/>
    </source>
</evidence>
<protein>
    <submittedName>
        <fullName evidence="9">Ribosomal protein S9</fullName>
    </submittedName>
</protein>
<dbReference type="InterPro" id="IPR002942">
    <property type="entry name" value="S4_RNA-bd"/>
</dbReference>
<dbReference type="GO" id="GO:0006412">
    <property type="term" value="P:translation"/>
    <property type="evidence" value="ECO:0007669"/>
    <property type="project" value="InterPro"/>
</dbReference>
<feature type="region of interest" description="Disordered" evidence="7">
    <location>
        <begin position="163"/>
        <end position="191"/>
    </location>
</feature>
<dbReference type="VEuPathDB" id="GiardiaDB:GMRT_10846"/>
<dbReference type="InterPro" id="IPR036986">
    <property type="entry name" value="S4_RNA-bd_sf"/>
</dbReference>
<dbReference type="GO" id="GO:0022627">
    <property type="term" value="C:cytosolic small ribosomal subunit"/>
    <property type="evidence" value="ECO:0007669"/>
    <property type="project" value="TreeGrafter"/>
</dbReference>
<keyword evidence="10" id="KW-1185">Reference proteome</keyword>
<evidence type="ECO:0000259" key="8">
    <source>
        <dbReference type="SMART" id="SM01390"/>
    </source>
</evidence>
<evidence type="ECO:0000313" key="9">
    <source>
        <dbReference type="EMBL" id="TNJ27542.1"/>
    </source>
</evidence>
<dbReference type="Pfam" id="PF00163">
    <property type="entry name" value="Ribosomal_S4"/>
    <property type="match status" value="1"/>
</dbReference>
<evidence type="ECO:0000256" key="2">
    <source>
        <dbReference type="ARBA" id="ARBA00022730"/>
    </source>
</evidence>
<sequence>MPSVSRHRNHSKTYSTPKKPFTKPRLDAELKLCGVFGLKCKREVYRARYTLAKIRRTARTLLTLDEHDLKRQFEGDALLRRLHILGILDEDKNQLDYVLGLKIEDLLKRRLQSIIHDNGMARSTHEARVMISAGHIQVGRQIVNIPSFITRVSSAKAVRLADTSPLQPNSGKLGRTRRMKAKRGGGDADDE</sequence>
<feature type="region of interest" description="Disordered" evidence="7">
    <location>
        <begin position="1"/>
        <end position="20"/>
    </location>
</feature>
<evidence type="ECO:0000256" key="5">
    <source>
        <dbReference type="ARBA" id="ARBA00023274"/>
    </source>
</evidence>
<keyword evidence="2" id="KW-0699">rRNA-binding</keyword>
<dbReference type="OrthoDB" id="1697570at2759"/>
<comment type="similarity">
    <text evidence="1">Belongs to the universal ribosomal protein uS4 family.</text>
</comment>
<dbReference type="Pfam" id="PF01479">
    <property type="entry name" value="S4"/>
    <property type="match status" value="1"/>
</dbReference>
<evidence type="ECO:0000256" key="7">
    <source>
        <dbReference type="SAM" id="MobiDB-lite"/>
    </source>
</evidence>
<dbReference type="InterPro" id="IPR001912">
    <property type="entry name" value="Ribosomal_uS4_N"/>
</dbReference>
<dbReference type="NCBIfam" id="NF003139">
    <property type="entry name" value="PRK04051.1"/>
    <property type="match status" value="1"/>
</dbReference>
<dbReference type="NCBIfam" id="TIGR01018">
    <property type="entry name" value="uS4_arch"/>
    <property type="match status" value="1"/>
</dbReference>
<evidence type="ECO:0000256" key="4">
    <source>
        <dbReference type="ARBA" id="ARBA00022980"/>
    </source>
</evidence>
<feature type="domain" description="Small ribosomal subunit protein uS4 N-terminal" evidence="8">
    <location>
        <begin position="8"/>
        <end position="108"/>
    </location>
</feature>
<dbReference type="PANTHER" id="PTHR11831">
    <property type="entry name" value="30S 40S RIBOSOMAL PROTEIN"/>
    <property type="match status" value="1"/>
</dbReference>
<evidence type="ECO:0000313" key="10">
    <source>
        <dbReference type="Proteomes" id="UP000315496"/>
    </source>
</evidence>
<dbReference type="InterPro" id="IPR005710">
    <property type="entry name" value="Ribosomal_uS4_euk/arc"/>
</dbReference>
<keyword evidence="4 9" id="KW-0689">Ribosomal protein</keyword>
<dbReference type="EMBL" id="VDLU01000003">
    <property type="protein sequence ID" value="TNJ27542.1"/>
    <property type="molecule type" value="Genomic_DNA"/>
</dbReference>
<comment type="caution">
    <text evidence="9">The sequence shown here is derived from an EMBL/GenBank/DDBJ whole genome shotgun (WGS) entry which is preliminary data.</text>
</comment>
<keyword evidence="5" id="KW-0687">Ribonucleoprotein</keyword>
<evidence type="ECO:0000256" key="1">
    <source>
        <dbReference type="ARBA" id="ARBA00007465"/>
    </source>
</evidence>
<dbReference type="AlphaFoldDB" id="A0A4Z1SP04"/>
<dbReference type="InterPro" id="IPR022801">
    <property type="entry name" value="Ribosomal_uS4"/>
</dbReference>
<dbReference type="GO" id="GO:0042274">
    <property type="term" value="P:ribosomal small subunit biogenesis"/>
    <property type="evidence" value="ECO:0007669"/>
    <property type="project" value="TreeGrafter"/>
</dbReference>
<dbReference type="Gene3D" id="3.10.290.10">
    <property type="entry name" value="RNA-binding S4 domain"/>
    <property type="match status" value="1"/>
</dbReference>
<dbReference type="PANTHER" id="PTHR11831:SF5">
    <property type="entry name" value="40S RIBOSOMAL PROTEIN S9"/>
    <property type="match status" value="1"/>
</dbReference>
<gene>
    <name evidence="9" type="ORF">GMRT_10846</name>
</gene>
<reference evidence="9 10" key="1">
    <citation type="submission" date="2019-05" db="EMBL/GenBank/DDBJ databases">
        <title>The compact genome of Giardia muris reveals important steps in the evolution of intestinal protozoan parasites.</title>
        <authorList>
            <person name="Xu F."/>
            <person name="Jimenez-Gonzalez A."/>
            <person name="Einarsson E."/>
            <person name="Astvaldsson A."/>
            <person name="Peirasmaki D."/>
            <person name="Eckmann L."/>
            <person name="Andersson J.O."/>
            <person name="Svard S.G."/>
            <person name="Jerlstrom-Hultqvist J."/>
        </authorList>
    </citation>
    <scope>NUCLEOTIDE SEQUENCE [LARGE SCALE GENOMIC DNA]</scope>
    <source>
        <strain evidence="9 10">Roberts-Thomson</strain>
    </source>
</reference>
<accession>A0A4Z1SP04</accession>
<organism evidence="9 10">
    <name type="scientific">Giardia muris</name>
    <dbReference type="NCBI Taxonomy" id="5742"/>
    <lineage>
        <taxon>Eukaryota</taxon>
        <taxon>Metamonada</taxon>
        <taxon>Diplomonadida</taxon>
        <taxon>Hexamitidae</taxon>
        <taxon>Giardiinae</taxon>
        <taxon>Giardia</taxon>
    </lineage>
</organism>
<dbReference type="GO" id="GO:0003735">
    <property type="term" value="F:structural constituent of ribosome"/>
    <property type="evidence" value="ECO:0007669"/>
    <property type="project" value="InterPro"/>
</dbReference>
<dbReference type="SUPFAM" id="SSF55174">
    <property type="entry name" value="Alpha-L RNA-binding motif"/>
    <property type="match status" value="1"/>
</dbReference>
<proteinExistence type="inferred from homology"/>
<keyword evidence="3 6" id="KW-0694">RNA-binding</keyword>
<dbReference type="PROSITE" id="PS50889">
    <property type="entry name" value="S4"/>
    <property type="match status" value="1"/>
</dbReference>
<name>A0A4Z1SP04_GIAMU</name>
<dbReference type="GO" id="GO:0019843">
    <property type="term" value="F:rRNA binding"/>
    <property type="evidence" value="ECO:0007669"/>
    <property type="project" value="UniProtKB-KW"/>
</dbReference>
<dbReference type="CDD" id="cd00165">
    <property type="entry name" value="S4"/>
    <property type="match status" value="1"/>
</dbReference>
<feature type="compositionally biased region" description="Basic residues" evidence="7">
    <location>
        <begin position="1"/>
        <end position="11"/>
    </location>
</feature>
<evidence type="ECO:0000256" key="6">
    <source>
        <dbReference type="PROSITE-ProRule" id="PRU00182"/>
    </source>
</evidence>